<keyword evidence="1" id="KW-0472">Membrane</keyword>
<dbReference type="Pfam" id="PF10861">
    <property type="entry name" value="DUF2784"/>
    <property type="match status" value="1"/>
</dbReference>
<dbReference type="RefSeq" id="WP_142095755.1">
    <property type="nucleotide sequence ID" value="NZ_VIGH01000002.1"/>
</dbReference>
<dbReference type="AlphaFoldDB" id="A0A541BNY1"/>
<keyword evidence="1" id="KW-1133">Transmembrane helix</keyword>
<accession>A0A541BNY1</accession>
<sequence>MVFPALIFRAIETIAVTVHFAFIGYVVLGGFLAWHWRRTIVLHLFAVAWGFGSVLVGYDCPLTDLENWARGMAGGPPLPSSGFIAYYITGVLYPVDAVNLVRLLVAALVLVSWAGFVLRRRAAVPVSHS</sequence>
<dbReference type="OrthoDB" id="370375at2"/>
<reference evidence="2 3" key="1">
    <citation type="submission" date="2019-06" db="EMBL/GenBank/DDBJ databases">
        <title>Rhodococcus spaelei sp. nov., isolated from a cave.</title>
        <authorList>
            <person name="Lee S.D."/>
        </authorList>
    </citation>
    <scope>NUCLEOTIDE SEQUENCE [LARGE SCALE GENOMIC DNA]</scope>
    <source>
        <strain evidence="2 3">C9-5</strain>
    </source>
</reference>
<comment type="caution">
    <text evidence="2">The sequence shown here is derived from an EMBL/GenBank/DDBJ whole genome shotgun (WGS) entry which is preliminary data.</text>
</comment>
<feature type="transmembrane region" description="Helical" evidence="1">
    <location>
        <begin position="6"/>
        <end position="28"/>
    </location>
</feature>
<feature type="transmembrane region" description="Helical" evidence="1">
    <location>
        <begin position="100"/>
        <end position="118"/>
    </location>
</feature>
<evidence type="ECO:0000313" key="2">
    <source>
        <dbReference type="EMBL" id="TQF74022.1"/>
    </source>
</evidence>
<organism evidence="2 3">
    <name type="scientific">Rhodococcus spelaei</name>
    <dbReference type="NCBI Taxonomy" id="2546320"/>
    <lineage>
        <taxon>Bacteria</taxon>
        <taxon>Bacillati</taxon>
        <taxon>Actinomycetota</taxon>
        <taxon>Actinomycetes</taxon>
        <taxon>Mycobacteriales</taxon>
        <taxon>Nocardiaceae</taxon>
        <taxon>Rhodococcus</taxon>
    </lineage>
</organism>
<protein>
    <submittedName>
        <fullName evidence="2">DUF2784 domain-containing protein</fullName>
    </submittedName>
</protein>
<dbReference type="EMBL" id="VIGH01000002">
    <property type="protein sequence ID" value="TQF74022.1"/>
    <property type="molecule type" value="Genomic_DNA"/>
</dbReference>
<proteinExistence type="predicted"/>
<keyword evidence="1" id="KW-0812">Transmembrane</keyword>
<keyword evidence="3" id="KW-1185">Reference proteome</keyword>
<evidence type="ECO:0000313" key="3">
    <source>
        <dbReference type="Proteomes" id="UP000316256"/>
    </source>
</evidence>
<name>A0A541BNY1_9NOCA</name>
<feature type="transmembrane region" description="Helical" evidence="1">
    <location>
        <begin position="40"/>
        <end position="58"/>
    </location>
</feature>
<evidence type="ECO:0000256" key="1">
    <source>
        <dbReference type="SAM" id="Phobius"/>
    </source>
</evidence>
<dbReference type="InterPro" id="IPR021218">
    <property type="entry name" value="DUF2784"/>
</dbReference>
<dbReference type="Proteomes" id="UP000316256">
    <property type="component" value="Unassembled WGS sequence"/>
</dbReference>
<gene>
    <name evidence="2" type="ORF">FK531_04985</name>
</gene>